<accession>A0A3Q9TD34</accession>
<dbReference type="CDD" id="cd03801">
    <property type="entry name" value="GT4_PimA-like"/>
    <property type="match status" value="1"/>
</dbReference>
<name>A0A3Q9TD34_9LACT</name>
<organism evidence="2">
    <name type="scientific">Lactococcus lactis</name>
    <dbReference type="NCBI Taxonomy" id="1358"/>
    <lineage>
        <taxon>Bacteria</taxon>
        <taxon>Bacillati</taxon>
        <taxon>Bacillota</taxon>
        <taxon>Bacilli</taxon>
        <taxon>Lactobacillales</taxon>
        <taxon>Streptococcaceae</taxon>
        <taxon>Lactococcus</taxon>
    </lineage>
</organism>
<dbReference type="AlphaFoldDB" id="A0A3Q9TD34"/>
<protein>
    <submittedName>
        <fullName evidence="2">Glycosyltransferase</fullName>
    </submittedName>
</protein>
<sequence length="354" mass="40283">MKITFCLPSIRREPIGGYKIVYEYANRLSERGHDITILYFSDLNMQKIPFNVIKSSIGNLLLTRPIKWFKLNKKIRLVSTPYVDKSSVFPDSDIIFATTPRTAVCINSLPCSKGKKFYIIQDYETWGTSEKDLIETYRFPFIKIVVSKWLHDKIVDKSGQDSVVISNPIDSKKFYVEEPIETRNSLVVSLLYHKSQHKGVSVALDALTKVRKIYPELKVQMFGSVEKGEEVPNWVDYTFQANSEQLRKIYNKSSIFLCASYEEGFGLTGAESMACGNALVSTNFLGVREYAISERNSLLSVVGDSQKLADNVIKLIENNELRVTLAKQGSIDILNRSWNEAVTKLELLMLRCIV</sequence>
<reference evidence="2" key="1">
    <citation type="journal article" date="2019" name="FEMS Microbiol. Lett.">
        <title>High-throughput screening for texturing Lactococcus strains.</title>
        <authorList>
            <person name="Poulsen V.K."/>
            <person name="Derkx P."/>
            <person name="Oregaard G."/>
        </authorList>
    </citation>
    <scope>NUCLEOTIDE SEQUENCE</scope>
    <source>
        <strain evidence="2">Lll6</strain>
    </source>
</reference>
<dbReference type="Pfam" id="PF00534">
    <property type="entry name" value="Glycos_transf_1"/>
    <property type="match status" value="1"/>
</dbReference>
<dbReference type="PANTHER" id="PTHR12526:SF630">
    <property type="entry name" value="GLYCOSYLTRANSFERASE"/>
    <property type="match status" value="1"/>
</dbReference>
<dbReference type="Gene3D" id="3.40.50.11090">
    <property type="match status" value="1"/>
</dbReference>
<dbReference type="Gene3D" id="3.40.50.2000">
    <property type="entry name" value="Glycogen Phosphorylase B"/>
    <property type="match status" value="1"/>
</dbReference>
<dbReference type="SUPFAM" id="SSF53756">
    <property type="entry name" value="UDP-Glycosyltransferase/glycogen phosphorylase"/>
    <property type="match status" value="1"/>
</dbReference>
<feature type="domain" description="Glycosyl transferase family 1" evidence="1">
    <location>
        <begin position="196"/>
        <end position="329"/>
    </location>
</feature>
<dbReference type="EMBL" id="MH678629">
    <property type="protein sequence ID" value="AZY91861.1"/>
    <property type="molecule type" value="Genomic_DNA"/>
</dbReference>
<dbReference type="InterPro" id="IPR001296">
    <property type="entry name" value="Glyco_trans_1"/>
</dbReference>
<evidence type="ECO:0000313" key="2">
    <source>
        <dbReference type="EMBL" id="AZY91861.1"/>
    </source>
</evidence>
<dbReference type="GO" id="GO:0016757">
    <property type="term" value="F:glycosyltransferase activity"/>
    <property type="evidence" value="ECO:0007669"/>
    <property type="project" value="InterPro"/>
</dbReference>
<dbReference type="PANTHER" id="PTHR12526">
    <property type="entry name" value="GLYCOSYLTRANSFERASE"/>
    <property type="match status" value="1"/>
</dbReference>
<keyword evidence="2" id="KW-0808">Transferase</keyword>
<evidence type="ECO:0000259" key="1">
    <source>
        <dbReference type="Pfam" id="PF00534"/>
    </source>
</evidence>
<proteinExistence type="predicted"/>